<sequence>MQEASHRLGFWALEEACSGSSSGVRNRIIKLVKLQWRGQSPFSYACALASPAITVACREPLAVDAAAANEERASHAAWPCTLCARCTWHEYRYLIKELKQEYMLAAVVVDASCCWHPTLGGWMRMKERHGCSTCSTSMAIQTPQGATRRKISSGVRSIVRDWIGLAANTHFGGLQIQVHSIVLYCNTRHLASRLLLPGKGTSTAR</sequence>
<dbReference type="EMBL" id="ABDG02000027">
    <property type="protein sequence ID" value="EHK42116.1"/>
    <property type="molecule type" value="Genomic_DNA"/>
</dbReference>
<comment type="caution">
    <text evidence="1">The sequence shown here is derived from an EMBL/GenBank/DDBJ whole genome shotgun (WGS) entry which is preliminary data.</text>
</comment>
<dbReference type="Proteomes" id="UP000005426">
    <property type="component" value="Unassembled WGS sequence"/>
</dbReference>
<evidence type="ECO:0000313" key="1">
    <source>
        <dbReference type="EMBL" id="EHK42116.1"/>
    </source>
</evidence>
<organism evidence="1 2">
    <name type="scientific">Hypocrea atroviridis (strain ATCC 20476 / IMI 206040)</name>
    <name type="common">Trichoderma atroviride</name>
    <dbReference type="NCBI Taxonomy" id="452589"/>
    <lineage>
        <taxon>Eukaryota</taxon>
        <taxon>Fungi</taxon>
        <taxon>Dikarya</taxon>
        <taxon>Ascomycota</taxon>
        <taxon>Pezizomycotina</taxon>
        <taxon>Sordariomycetes</taxon>
        <taxon>Hypocreomycetidae</taxon>
        <taxon>Hypocreales</taxon>
        <taxon>Hypocreaceae</taxon>
        <taxon>Trichoderma</taxon>
    </lineage>
</organism>
<reference evidence="1 2" key="1">
    <citation type="journal article" date="2011" name="Genome Biol.">
        <title>Comparative genome sequence analysis underscores mycoparasitism as the ancestral life style of Trichoderma.</title>
        <authorList>
            <person name="Kubicek C.P."/>
            <person name="Herrera-Estrella A."/>
            <person name="Seidl-Seiboth V."/>
            <person name="Martinez D.A."/>
            <person name="Druzhinina I.S."/>
            <person name="Thon M."/>
            <person name="Zeilinger S."/>
            <person name="Casas-Flores S."/>
            <person name="Horwitz B.A."/>
            <person name="Mukherjee P.K."/>
            <person name="Mukherjee M."/>
            <person name="Kredics L."/>
            <person name="Alcaraz L.D."/>
            <person name="Aerts A."/>
            <person name="Antal Z."/>
            <person name="Atanasova L."/>
            <person name="Cervantes-Badillo M.G."/>
            <person name="Challacombe J."/>
            <person name="Chertkov O."/>
            <person name="McCluskey K."/>
            <person name="Coulpier F."/>
            <person name="Deshpande N."/>
            <person name="von Doehren H."/>
            <person name="Ebbole D.J."/>
            <person name="Esquivel-Naranjo E.U."/>
            <person name="Fekete E."/>
            <person name="Flipphi M."/>
            <person name="Glaser F."/>
            <person name="Gomez-Rodriguez E.Y."/>
            <person name="Gruber S."/>
            <person name="Han C."/>
            <person name="Henrissat B."/>
            <person name="Hermosa R."/>
            <person name="Hernandez-Onate M."/>
            <person name="Karaffa L."/>
            <person name="Kosti I."/>
            <person name="Le Crom S."/>
            <person name="Lindquist E."/>
            <person name="Lucas S."/>
            <person name="Luebeck M."/>
            <person name="Luebeck P.S."/>
            <person name="Margeot A."/>
            <person name="Metz B."/>
            <person name="Misra M."/>
            <person name="Nevalainen H."/>
            <person name="Omann M."/>
            <person name="Packer N."/>
            <person name="Perrone G."/>
            <person name="Uresti-Rivera E.E."/>
            <person name="Salamov A."/>
            <person name="Schmoll M."/>
            <person name="Seiboth B."/>
            <person name="Shapiro H."/>
            <person name="Sukno S."/>
            <person name="Tamayo-Ramos J.A."/>
            <person name="Tisch D."/>
            <person name="Wiest A."/>
            <person name="Wilkinson H.H."/>
            <person name="Zhang M."/>
            <person name="Coutinho P.M."/>
            <person name="Kenerley C.M."/>
            <person name="Monte E."/>
            <person name="Baker S.E."/>
            <person name="Grigoriev I.V."/>
        </authorList>
    </citation>
    <scope>NUCLEOTIDE SEQUENCE [LARGE SCALE GENOMIC DNA]</scope>
    <source>
        <strain evidence="2">ATCC 20476 / IMI 206040</strain>
    </source>
</reference>
<dbReference type="AlphaFoldDB" id="G9P590"/>
<accession>G9P590</accession>
<proteinExistence type="predicted"/>
<evidence type="ECO:0000313" key="2">
    <source>
        <dbReference type="Proteomes" id="UP000005426"/>
    </source>
</evidence>
<keyword evidence="2" id="KW-1185">Reference proteome</keyword>
<gene>
    <name evidence="1" type="ORF">TRIATDRAFT_84133</name>
</gene>
<name>G9P590_HYPAI</name>
<dbReference type="HOGENOM" id="CLU_1337664_0_0_1"/>
<protein>
    <submittedName>
        <fullName evidence="1">Uncharacterized protein</fullName>
    </submittedName>
</protein>